<keyword evidence="3" id="KW-0812">Transmembrane</keyword>
<gene>
    <name evidence="6" type="ORF">M472_01425</name>
</gene>
<dbReference type="Pfam" id="PF12833">
    <property type="entry name" value="HTH_18"/>
    <property type="match status" value="1"/>
</dbReference>
<evidence type="ECO:0000256" key="2">
    <source>
        <dbReference type="SAM" id="Coils"/>
    </source>
</evidence>
<dbReference type="GO" id="GO:0003700">
    <property type="term" value="F:DNA-binding transcription factor activity"/>
    <property type="evidence" value="ECO:0007669"/>
    <property type="project" value="InterPro"/>
</dbReference>
<dbReference type="Proteomes" id="UP000016584">
    <property type="component" value="Unassembled WGS sequence"/>
</dbReference>
<dbReference type="Gene3D" id="1.10.10.60">
    <property type="entry name" value="Homeodomain-like"/>
    <property type="match status" value="1"/>
</dbReference>
<dbReference type="GO" id="GO:0043565">
    <property type="term" value="F:sequence-specific DNA binding"/>
    <property type="evidence" value="ECO:0007669"/>
    <property type="project" value="InterPro"/>
</dbReference>
<dbReference type="OrthoDB" id="5295174at2"/>
<organism evidence="6 7">
    <name type="scientific">Sphingobacterium paucimobilis HER1398</name>
    <dbReference type="NCBI Taxonomy" id="1346330"/>
    <lineage>
        <taxon>Bacteria</taxon>
        <taxon>Pseudomonadati</taxon>
        <taxon>Bacteroidota</taxon>
        <taxon>Sphingobacteriia</taxon>
        <taxon>Sphingobacteriales</taxon>
        <taxon>Sphingobacteriaceae</taxon>
        <taxon>Sphingobacterium</taxon>
    </lineage>
</organism>
<keyword evidence="3" id="KW-1133">Transmembrane helix</keyword>
<feature type="transmembrane region" description="Helical" evidence="3">
    <location>
        <begin position="333"/>
        <end position="354"/>
    </location>
</feature>
<dbReference type="STRING" id="1346330.M472_01425"/>
<name>U2HPM4_9SPHI</name>
<dbReference type="InterPro" id="IPR011990">
    <property type="entry name" value="TPR-like_helical_dom_sf"/>
</dbReference>
<sequence>MKLICYFLLGVTVLVSSVYGQETASNDSFHERYVEVIVSLVATDIHAAHRAADSLYNIAVTDEQKIKSLMLLAKIFENQGDIKSSIYKGMKADTIANATMNFSWQSNTAGFLATAFRQVGLLGVSMSYLEKAERANENQEDRVMQHLTRINILHERVFHNLEQGNFEEASECAKKAATSINISDKDHKSALLVKATNDQLMGVCEFRLGNFSEAGVFLDQALAKMGNVETNLTPYIYRMQAEVALAENQTTKAKECLEKVEHYLASGGVEELIMLTYRTWAKYYEKVGNLDKSVIYRVKAGEIKTKRDKDAKQLSDEMIISLHSTKQAYRVKYIYAVGGILFVLVGTTFAILYICRRKNIYKLRCKTPGVTYIGSEDKDLSKPASVSVSKLPFSSVVNSDKRTDEGENILAVKAREVNISKDTEERLREQLDKLEKEHFYLEKSITLNQIASIMGTNPRYVTYMIQRYREKDFYEYIQTKRIEYIIDQLHKSPDLLGFKLSYLADLCGFTSLSKFSTAFKLVTGTPPSAYVHFIKKERDEKAP</sequence>
<dbReference type="PROSITE" id="PS01124">
    <property type="entry name" value="HTH_ARAC_FAMILY_2"/>
    <property type="match status" value="1"/>
</dbReference>
<dbReference type="SUPFAM" id="SSF48452">
    <property type="entry name" value="TPR-like"/>
    <property type="match status" value="1"/>
</dbReference>
<dbReference type="PATRIC" id="fig|1346330.5.peg.4151"/>
<keyword evidence="3" id="KW-0472">Membrane</keyword>
<dbReference type="Gene3D" id="1.25.40.10">
    <property type="entry name" value="Tetratricopeptide repeat domain"/>
    <property type="match status" value="1"/>
</dbReference>
<dbReference type="RefSeq" id="WP_021072150.1">
    <property type="nucleotide sequence ID" value="NZ_ATDL01000022.1"/>
</dbReference>
<dbReference type="SMART" id="SM00342">
    <property type="entry name" value="HTH_ARAC"/>
    <property type="match status" value="1"/>
</dbReference>
<comment type="caution">
    <text evidence="6">The sequence shown here is derived from an EMBL/GenBank/DDBJ whole genome shotgun (WGS) entry which is preliminary data.</text>
</comment>
<evidence type="ECO:0000313" key="6">
    <source>
        <dbReference type="EMBL" id="ERJ57417.1"/>
    </source>
</evidence>
<proteinExistence type="predicted"/>
<dbReference type="PANTHER" id="PTHR43280:SF2">
    <property type="entry name" value="HTH-TYPE TRANSCRIPTIONAL REGULATOR EXSA"/>
    <property type="match status" value="1"/>
</dbReference>
<evidence type="ECO:0000313" key="7">
    <source>
        <dbReference type="Proteomes" id="UP000016584"/>
    </source>
</evidence>
<evidence type="ECO:0000259" key="5">
    <source>
        <dbReference type="PROSITE" id="PS01124"/>
    </source>
</evidence>
<dbReference type="PANTHER" id="PTHR43280">
    <property type="entry name" value="ARAC-FAMILY TRANSCRIPTIONAL REGULATOR"/>
    <property type="match status" value="1"/>
</dbReference>
<feature type="chain" id="PRO_5004628002" description="HTH araC/xylS-type domain-containing protein" evidence="4">
    <location>
        <begin position="21"/>
        <end position="543"/>
    </location>
</feature>
<dbReference type="eggNOG" id="COG2207">
    <property type="taxonomic scope" value="Bacteria"/>
</dbReference>
<protein>
    <recommendedName>
        <fullName evidence="5">HTH araC/xylS-type domain-containing protein</fullName>
    </recommendedName>
</protein>
<evidence type="ECO:0000256" key="1">
    <source>
        <dbReference type="ARBA" id="ARBA00023125"/>
    </source>
</evidence>
<feature type="signal peptide" evidence="4">
    <location>
        <begin position="1"/>
        <end position="20"/>
    </location>
</feature>
<accession>U2HPM4</accession>
<keyword evidence="4" id="KW-0732">Signal</keyword>
<keyword evidence="7" id="KW-1185">Reference proteome</keyword>
<feature type="coiled-coil region" evidence="2">
    <location>
        <begin position="417"/>
        <end position="444"/>
    </location>
</feature>
<keyword evidence="1" id="KW-0238">DNA-binding</keyword>
<dbReference type="InterPro" id="IPR018060">
    <property type="entry name" value="HTH_AraC"/>
</dbReference>
<dbReference type="AlphaFoldDB" id="U2HPM4"/>
<evidence type="ECO:0000256" key="3">
    <source>
        <dbReference type="SAM" id="Phobius"/>
    </source>
</evidence>
<evidence type="ECO:0000256" key="4">
    <source>
        <dbReference type="SAM" id="SignalP"/>
    </source>
</evidence>
<dbReference type="EMBL" id="ATDL01000022">
    <property type="protein sequence ID" value="ERJ57417.1"/>
    <property type="molecule type" value="Genomic_DNA"/>
</dbReference>
<keyword evidence="2" id="KW-0175">Coiled coil</keyword>
<dbReference type="CDD" id="cd12087">
    <property type="entry name" value="TM_EGFR-like"/>
    <property type="match status" value="1"/>
</dbReference>
<reference evidence="6 7" key="1">
    <citation type="journal article" date="2013" name="Genome Announc.">
        <title>The Draft Genome Sequence of Sphingomonas paucimobilis Strain HER1398 (Proteobacteria), Host to the Giant PAU Phage, Indicates That It Is a Member of the Genus Sphingobacterium (Bacteroidetes).</title>
        <authorList>
            <person name="White R.A.III."/>
            <person name="Suttle C.A."/>
        </authorList>
    </citation>
    <scope>NUCLEOTIDE SEQUENCE [LARGE SCALE GENOMIC DNA]</scope>
    <source>
        <strain evidence="6 7">HER1398</strain>
    </source>
</reference>
<feature type="domain" description="HTH araC/xylS-type" evidence="5">
    <location>
        <begin position="429"/>
        <end position="533"/>
    </location>
</feature>